<evidence type="ECO:0000313" key="3">
    <source>
        <dbReference type="Proteomes" id="UP000575083"/>
    </source>
</evidence>
<keyword evidence="3" id="KW-1185">Reference proteome</keyword>
<sequence length="878" mass="92198">MSQPVSSSRNVFRACVVNAVRGGEALMEKLVAVTRNALTAEEASVRNIQQRNLASDSLRLLGQHEAALVKGYSMALLEIFAEGPAATPGTKPRASDDSALDFGELTLMDESEVQNQVELARAQQLASHATEAVLAELNTLVSSAQGLRSVQPERNPLRPESYIRALQQVVGETGVNADVRGLWMQHMRDLLGKLLVDEYKTMVKALRDNGVEPVGYAVVGAPGGSTRSGGGYGGGSGNTGYGGGYMANNYGGPMAGPSGYGSPGYGNTGYGNTGYGRGGYGGNNNWSGDPGNNWSGEPQMPMMSPQAAAAEEALLTVGILRQMLAGGDPFDPRSYGGAGGGGGMPVMGGGVPSQPASMHSGLGGSSGYNNPAAAAAAEAIEDMAQLERLVGRLAGGPQAAAVAAMPQAAVPQAGWAATMPGTAPQQLYTVPGRPYQQIYTVPVVAPHDPPAMAAEVVGRMMENIARDSRLLPSVQRAVQNLEPALKHLVRRDQSFFTEPSHPARVLLDEMTQRSLAFPDEKAPGFARFIRLLNESVGYLAGIEIKDATPFETVLKALQAAWNSQVQKAKARQAEKDKAQLIAEQREMLAGKIAADIRKLPDLERVPADVLDFAAGPWAEVVALAQVSQGDNGEDDPGGYLALVPVLLWSAQPELTRAEPDRLSEAIPSLLVKLREGLQTIDHPAAKTSAFLERLVGLHQDAFERANFAKITLDPEEPAPDSRDPMDSVAAVAGYDDSAQAPVDSAAPAAPSAPAAPAEPYAEFVVGAWVELITNGRAVRTQLTWTSPHGTLFLFTAPDNSTQSMTRRMRDKLADEGSLRVVPAPKVRPPAPAPTRAGGIATTRGSLPAPLETARGKLAGVPSSKQAPLSGKPSSPKGR</sequence>
<feature type="compositionally biased region" description="Low complexity" evidence="1">
    <location>
        <begin position="833"/>
        <end position="844"/>
    </location>
</feature>
<evidence type="ECO:0000313" key="2">
    <source>
        <dbReference type="EMBL" id="MBB6562127.1"/>
    </source>
</evidence>
<evidence type="ECO:0000256" key="1">
    <source>
        <dbReference type="SAM" id="MobiDB-lite"/>
    </source>
</evidence>
<feature type="region of interest" description="Disordered" evidence="1">
    <location>
        <begin position="811"/>
        <end position="878"/>
    </location>
</feature>
<dbReference type="Pfam" id="PF07793">
    <property type="entry name" value="DUF1631"/>
    <property type="match status" value="1"/>
</dbReference>
<dbReference type="AlphaFoldDB" id="A0A7X0UBA1"/>
<protein>
    <submittedName>
        <fullName evidence="2">Uncharacterized protein</fullName>
    </submittedName>
</protein>
<reference evidence="2 3" key="1">
    <citation type="submission" date="2020-08" db="EMBL/GenBank/DDBJ databases">
        <title>Functional genomics of gut bacteria from endangered species of beetles.</title>
        <authorList>
            <person name="Carlos-Shanley C."/>
        </authorList>
    </citation>
    <scope>NUCLEOTIDE SEQUENCE [LARGE SCALE GENOMIC DNA]</scope>
    <source>
        <strain evidence="2 3">S00198</strain>
    </source>
</reference>
<name>A0A7X0UBA1_9BURK</name>
<gene>
    <name evidence="2" type="ORF">HNP48_004836</name>
</gene>
<dbReference type="RefSeq" id="WP_184861841.1">
    <property type="nucleotide sequence ID" value="NZ_JACHLK010000011.1"/>
</dbReference>
<accession>A0A7X0UBA1</accession>
<proteinExistence type="predicted"/>
<dbReference type="Proteomes" id="UP000575083">
    <property type="component" value="Unassembled WGS sequence"/>
</dbReference>
<organism evidence="2 3">
    <name type="scientific">Acidovorax soli</name>
    <dbReference type="NCBI Taxonomy" id="592050"/>
    <lineage>
        <taxon>Bacteria</taxon>
        <taxon>Pseudomonadati</taxon>
        <taxon>Pseudomonadota</taxon>
        <taxon>Betaproteobacteria</taxon>
        <taxon>Burkholderiales</taxon>
        <taxon>Comamonadaceae</taxon>
        <taxon>Acidovorax</taxon>
    </lineage>
</organism>
<dbReference type="InterPro" id="IPR012434">
    <property type="entry name" value="DUF1631"/>
</dbReference>
<comment type="caution">
    <text evidence="2">The sequence shown here is derived from an EMBL/GenBank/DDBJ whole genome shotgun (WGS) entry which is preliminary data.</text>
</comment>
<dbReference type="EMBL" id="JACHLK010000011">
    <property type="protein sequence ID" value="MBB6562127.1"/>
    <property type="molecule type" value="Genomic_DNA"/>
</dbReference>